<sequence length="192" mass="22754">MDEKELLKMLSSNRNEAYEHLYNEYYTPLVLFADHYVSNQDVARDLVQEVFIALLDVKTKFENLLHLKSYLYNSLRNKCLNHLRHEKIKQEFLQEELYLSDEFFEQKTIEEDVYSLLLSALDNLSPQSKEVMLLSLEGLSNADIAERLQLSVETVKSYKKSSKKKLTEHLLSRKDYPAFMLFMMLLELYHSI</sequence>
<evidence type="ECO:0000256" key="4">
    <source>
        <dbReference type="ARBA" id="ARBA00023082"/>
    </source>
</evidence>
<dbReference type="PANTHER" id="PTHR43133:SF46">
    <property type="entry name" value="RNA POLYMERASE SIGMA-70 FACTOR ECF SUBFAMILY"/>
    <property type="match status" value="1"/>
</dbReference>
<evidence type="ECO:0000259" key="7">
    <source>
        <dbReference type="PROSITE" id="PS00622"/>
    </source>
</evidence>
<reference evidence="8 9" key="1">
    <citation type="submission" date="2020-08" db="EMBL/GenBank/DDBJ databases">
        <title>Genome public.</title>
        <authorList>
            <person name="Liu C."/>
            <person name="Sun Q."/>
        </authorList>
    </citation>
    <scope>NUCLEOTIDE SEQUENCE [LARGE SCALE GENOMIC DNA]</scope>
    <source>
        <strain evidence="8 9">NSJ-56</strain>
    </source>
</reference>
<dbReference type="NCBIfam" id="TIGR02937">
    <property type="entry name" value="sigma70-ECF"/>
    <property type="match status" value="1"/>
</dbReference>
<dbReference type="PANTHER" id="PTHR43133">
    <property type="entry name" value="RNA POLYMERASE ECF-TYPE SIGMA FACTO"/>
    <property type="match status" value="1"/>
</dbReference>
<dbReference type="SMART" id="SM00421">
    <property type="entry name" value="HTH_LUXR"/>
    <property type="match status" value="1"/>
</dbReference>
<feature type="domain" description="HTH luxR-type" evidence="7">
    <location>
        <begin position="138"/>
        <end position="165"/>
    </location>
</feature>
<dbReference type="PRINTS" id="PR00038">
    <property type="entry name" value="HTHLUXR"/>
</dbReference>
<evidence type="ECO:0000256" key="3">
    <source>
        <dbReference type="ARBA" id="ARBA00023015"/>
    </source>
</evidence>
<dbReference type="RefSeq" id="WP_186977359.1">
    <property type="nucleotide sequence ID" value="NZ_JACOOH010000007.1"/>
</dbReference>
<dbReference type="Proteomes" id="UP000646484">
    <property type="component" value="Unassembled WGS sequence"/>
</dbReference>
<dbReference type="InterPro" id="IPR016032">
    <property type="entry name" value="Sig_transdc_resp-reg_C-effctor"/>
</dbReference>
<dbReference type="Gene3D" id="1.10.1740.10">
    <property type="match status" value="1"/>
</dbReference>
<dbReference type="InterPro" id="IPR014284">
    <property type="entry name" value="RNA_pol_sigma-70_dom"/>
</dbReference>
<name>A0ABR7D3Q2_9BACT</name>
<dbReference type="SUPFAM" id="SSF46894">
    <property type="entry name" value="C-terminal effector domain of the bipartite response regulators"/>
    <property type="match status" value="1"/>
</dbReference>
<dbReference type="InterPro" id="IPR013249">
    <property type="entry name" value="RNA_pol_sigma70_r4_t2"/>
</dbReference>
<organism evidence="8 9">
    <name type="scientific">Butyricimonas hominis</name>
    <dbReference type="NCBI Taxonomy" id="2763032"/>
    <lineage>
        <taxon>Bacteria</taxon>
        <taxon>Pseudomonadati</taxon>
        <taxon>Bacteroidota</taxon>
        <taxon>Bacteroidia</taxon>
        <taxon>Bacteroidales</taxon>
        <taxon>Odoribacteraceae</taxon>
        <taxon>Butyricimonas</taxon>
    </lineage>
</organism>
<keyword evidence="3" id="KW-0805">Transcription regulation</keyword>
<dbReference type="InterPro" id="IPR013325">
    <property type="entry name" value="RNA_pol_sigma_r2"/>
</dbReference>
<evidence type="ECO:0000313" key="9">
    <source>
        <dbReference type="Proteomes" id="UP000646484"/>
    </source>
</evidence>
<dbReference type="InterPro" id="IPR007627">
    <property type="entry name" value="RNA_pol_sigma70_r2"/>
</dbReference>
<keyword evidence="5" id="KW-0804">Transcription</keyword>
<dbReference type="Gene3D" id="1.10.10.10">
    <property type="entry name" value="Winged helix-like DNA-binding domain superfamily/Winged helix DNA-binding domain"/>
    <property type="match status" value="1"/>
</dbReference>
<dbReference type="InterPro" id="IPR000792">
    <property type="entry name" value="Tscrpt_reg_LuxR_C"/>
</dbReference>
<dbReference type="InterPro" id="IPR036388">
    <property type="entry name" value="WH-like_DNA-bd_sf"/>
</dbReference>
<evidence type="ECO:0000313" key="8">
    <source>
        <dbReference type="EMBL" id="MBC5622576.1"/>
    </source>
</evidence>
<evidence type="ECO:0000256" key="1">
    <source>
        <dbReference type="ARBA" id="ARBA00007788"/>
    </source>
</evidence>
<dbReference type="SUPFAM" id="SSF88946">
    <property type="entry name" value="Sigma2 domain of RNA polymerase sigma factors"/>
    <property type="match status" value="1"/>
</dbReference>
<comment type="similarity">
    <text evidence="1">Belongs to the sigma-70 factor family.</text>
</comment>
<keyword evidence="4" id="KW-0731">Sigma factor</keyword>
<proteinExistence type="inferred from homology"/>
<evidence type="ECO:0000256" key="5">
    <source>
        <dbReference type="ARBA" id="ARBA00023163"/>
    </source>
</evidence>
<dbReference type="Pfam" id="PF04542">
    <property type="entry name" value="Sigma70_r2"/>
    <property type="match status" value="1"/>
</dbReference>
<evidence type="ECO:0000256" key="2">
    <source>
        <dbReference type="ARBA" id="ARBA00021245"/>
    </source>
</evidence>
<keyword evidence="9" id="KW-1185">Reference proteome</keyword>
<dbReference type="InterPro" id="IPR039425">
    <property type="entry name" value="RNA_pol_sigma-70-like"/>
</dbReference>
<dbReference type="EMBL" id="JACOOH010000007">
    <property type="protein sequence ID" value="MBC5622576.1"/>
    <property type="molecule type" value="Genomic_DNA"/>
</dbReference>
<protein>
    <recommendedName>
        <fullName evidence="2">RNA polymerase sigma factor SigS</fullName>
    </recommendedName>
</protein>
<gene>
    <name evidence="8" type="ORF">H8S64_15880</name>
</gene>
<comment type="caution">
    <text evidence="8">The sequence shown here is derived from an EMBL/GenBank/DDBJ whole genome shotgun (WGS) entry which is preliminary data.</text>
</comment>
<dbReference type="PROSITE" id="PS00622">
    <property type="entry name" value="HTH_LUXR_1"/>
    <property type="match status" value="1"/>
</dbReference>
<dbReference type="Pfam" id="PF08281">
    <property type="entry name" value="Sigma70_r4_2"/>
    <property type="match status" value="1"/>
</dbReference>
<accession>A0ABR7D3Q2</accession>
<comment type="function">
    <text evidence="6">Sigma factors are initiation factors that promote the attachment of RNA polymerase to specific initiation sites and are then released. Sigma-S contributes to the protection against external stress, thus playing a role in cellular fitness and survival.</text>
</comment>
<evidence type="ECO:0000256" key="6">
    <source>
        <dbReference type="ARBA" id="ARBA00024701"/>
    </source>
</evidence>